<organism evidence="1 2">
    <name type="scientific">Actinoplanes oblitus</name>
    <dbReference type="NCBI Taxonomy" id="3040509"/>
    <lineage>
        <taxon>Bacteria</taxon>
        <taxon>Bacillati</taxon>
        <taxon>Actinomycetota</taxon>
        <taxon>Actinomycetes</taxon>
        <taxon>Micromonosporales</taxon>
        <taxon>Micromonosporaceae</taxon>
        <taxon>Actinoplanes</taxon>
    </lineage>
</organism>
<gene>
    <name evidence="1" type="ORF">ACTOB_003725</name>
</gene>
<evidence type="ECO:0000313" key="2">
    <source>
        <dbReference type="Proteomes" id="UP001240150"/>
    </source>
</evidence>
<name>A0ABY8WTB8_9ACTN</name>
<proteinExistence type="predicted"/>
<evidence type="ECO:0000313" key="1">
    <source>
        <dbReference type="EMBL" id="WIN00048.1"/>
    </source>
</evidence>
<keyword evidence="2" id="KW-1185">Reference proteome</keyword>
<accession>A0ABY8WTB8</accession>
<dbReference type="Proteomes" id="UP001240150">
    <property type="component" value="Chromosome"/>
</dbReference>
<dbReference type="EMBL" id="CP126980">
    <property type="protein sequence ID" value="WIN00048.1"/>
    <property type="molecule type" value="Genomic_DNA"/>
</dbReference>
<reference evidence="1 2" key="1">
    <citation type="submission" date="2023-06" db="EMBL/GenBank/DDBJ databases">
        <authorList>
            <person name="Yushchuk O."/>
            <person name="Binda E."/>
            <person name="Ruckert-Reed C."/>
            <person name="Fedorenko V."/>
            <person name="Kalinowski J."/>
            <person name="Marinelli F."/>
        </authorList>
    </citation>
    <scope>NUCLEOTIDE SEQUENCE [LARGE SCALE GENOMIC DNA]</scope>
    <source>
        <strain evidence="1 2">NRRL 3884</strain>
    </source>
</reference>
<sequence length="182" mass="20131">MEIQLHVTYHAFGLIEDGVDWPIEVPFARNGLISPFLGGVLLHTGIHSGHVRVNAVSYSSVPPEINRSLDWETIAEVTTRIVFGRLRVRSYDEDPGLSALSVAGPGLYRIRAYSIGRDVEVDGVNSTTESYRVEVWPTAEEDSIVYRTNDDYGRQVLQFVIDDAGNEPSGKVVDGAALDEWV</sequence>
<protein>
    <submittedName>
        <fullName evidence="1">Uncharacterized protein</fullName>
    </submittedName>
</protein>
<dbReference type="RefSeq" id="WP_284921506.1">
    <property type="nucleotide sequence ID" value="NZ_CP126980.1"/>
</dbReference>